<evidence type="ECO:0000256" key="7">
    <source>
        <dbReference type="ARBA" id="ARBA00023049"/>
    </source>
</evidence>
<reference evidence="14 16" key="1">
    <citation type="submission" date="2015-01" db="EMBL/GenBank/DDBJ databases">
        <title>Genome of Flavobacterium hibernum DSM 12611.</title>
        <authorList>
            <person name="Stropko S.J."/>
            <person name="Pipes S.E."/>
            <person name="Newman J.D."/>
        </authorList>
    </citation>
    <scope>NUCLEOTIDE SEQUENCE [LARGE SCALE GENOMIC DNA]</scope>
    <source>
        <strain evidence="14 16">DSM 12611</strain>
    </source>
</reference>
<dbReference type="InterPro" id="IPR026444">
    <property type="entry name" value="Secre_tail"/>
</dbReference>
<dbReference type="Gene3D" id="3.10.170.10">
    <property type="match status" value="1"/>
</dbReference>
<feature type="compositionally biased region" description="Polar residues" evidence="9">
    <location>
        <begin position="28"/>
        <end position="51"/>
    </location>
</feature>
<dbReference type="InterPro" id="IPR050728">
    <property type="entry name" value="Zinc_Metalloprotease_M4"/>
</dbReference>
<evidence type="ECO:0000256" key="10">
    <source>
        <dbReference type="SAM" id="SignalP"/>
    </source>
</evidence>
<dbReference type="Pfam" id="PF01447">
    <property type="entry name" value="Peptidase_M4"/>
    <property type="match status" value="1"/>
</dbReference>
<name>A0A0D0EF42_9FLAO</name>
<evidence type="ECO:0000256" key="8">
    <source>
        <dbReference type="PIRSR" id="PIRSR623612-1"/>
    </source>
</evidence>
<dbReference type="RefSeq" id="WP_041517274.1">
    <property type="nucleotide sequence ID" value="NZ_JPRK01000007.1"/>
</dbReference>
<dbReference type="Pfam" id="PF18962">
    <property type="entry name" value="Por_Secre_tail"/>
    <property type="match status" value="1"/>
</dbReference>
<dbReference type="NCBIfam" id="TIGR04183">
    <property type="entry name" value="Por_Secre_tail"/>
    <property type="match status" value="1"/>
</dbReference>
<feature type="signal peptide" evidence="10">
    <location>
        <begin position="1"/>
        <end position="25"/>
    </location>
</feature>
<keyword evidence="6" id="KW-0862">Zinc</keyword>
<dbReference type="GO" id="GO:0004222">
    <property type="term" value="F:metalloendopeptidase activity"/>
    <property type="evidence" value="ECO:0007669"/>
    <property type="project" value="InterPro"/>
</dbReference>
<evidence type="ECO:0000259" key="13">
    <source>
        <dbReference type="Pfam" id="PF18962"/>
    </source>
</evidence>
<accession>A0A0D0EF42</accession>
<dbReference type="GO" id="GO:0006508">
    <property type="term" value="P:proteolysis"/>
    <property type="evidence" value="ECO:0007669"/>
    <property type="project" value="UniProtKB-KW"/>
</dbReference>
<keyword evidence="17" id="KW-1185">Reference proteome</keyword>
<keyword evidence="7" id="KW-0482">Metalloprotease</keyword>
<keyword evidence="3" id="KW-0479">Metal-binding</keyword>
<evidence type="ECO:0000256" key="2">
    <source>
        <dbReference type="ARBA" id="ARBA00022670"/>
    </source>
</evidence>
<dbReference type="CDD" id="cd09597">
    <property type="entry name" value="M4_TLP"/>
    <property type="match status" value="1"/>
</dbReference>
<feature type="region of interest" description="Disordered" evidence="9">
    <location>
        <begin position="28"/>
        <end position="75"/>
    </location>
</feature>
<feature type="domain" description="Secretion system C-terminal sorting" evidence="13">
    <location>
        <begin position="1974"/>
        <end position="2045"/>
    </location>
</feature>
<evidence type="ECO:0000313" key="16">
    <source>
        <dbReference type="Proteomes" id="UP000032061"/>
    </source>
</evidence>
<feature type="chain" id="PRO_5002209627" evidence="10">
    <location>
        <begin position="26"/>
        <end position="2047"/>
    </location>
</feature>
<protein>
    <submittedName>
        <fullName evidence="15">T9SS C-terminal target domain-containing protein</fullName>
    </submittedName>
</protein>
<sequence>MNQIYFKSKYLFLLLGFLVSSAGMAQSPFQSTNKGSANPAIQTSVGNLTKEQVSKKTSDSNLSQNKDANNLFNQKEEKINGTELSAEESESVLKQVQQSQNLFGQNVINITEKGNPQDSVSTKVKSFAKSSNLTAKNIFEVKKGEFDLAPSDKMKLKSISDNHGRTLATYQQLHNSVPVEGAVYKVRENKTKIDAFGYSAKNLPASNNFKINAVTGLQNALKTVNAKQYIWESKKLGAIVGKNISTKPQGELVYVGPDFSSELKEYHLAWKYDIYATNPQSSQTIYVDANSGKIILTINLSSDSNLSGQSLGTGKSRYAGDVTFNTKQYFDGYRLEAAQGKFNVPIYTWNMNHAENASDEVITEYIDDDNIWSELHNKDHDEVAIDIHWGMQKTIDYYAEKFNRNSIDDKGMTVIGLAHLGTNVDNASWTGGWAQFGDGINNSPFVGLGITAHELTHGVTRFTAGLIYRGESGAINESFSDIFGVSVEFYVGKDTKENIWMLGNEMYQHGSMRSMSNPKSQGQPDTYGGKNWANPANIGYDNGGVHINSGITNYWFYLLSEGGQGINDFNVSYNVKAIGLAKAEKIAYLTLTEYLSPSSNFNDMRQATLMAVEDLYGLGSEEYKQVTNAWNAIGVGAAFTEKQITLLSVEKPSPVCGPLKGDEPFYVKIKNTGLAAIRANENLNYKLRLMVPGFGGRLMTVYTNNDVISLTKDLAVGEETTIKIQDKIPYEISATKINYVEIKLDFKPIDEFGARDGVSFISDLLIPPGQKDFDLKLMSVNLPEYTGAALSANSPLSITIYNLGCQDIPAGAQLKVGYLNTFSGNQTVWKDITLSTAFKKNSEMTIPFDGSIDLSAIGLHTYEAFVSYSKDPVAANNSAVNTVYSGIVTQFPYFEDFEKTAGGWYSRSIATNQKFVWQKAMNAFRDTKSKYWWGTVNTANSTEKMALNSDFTLQSPIFDFTNFSSPYVEFDMVYFFDNGYDGLIVEYSEDKGQNWKKVTDIDYPETVHSNDLFSGPWFTGIDGNYNKEPLKMRLNELAGKKVAIRFRVKTDNRNKGLIGAFIDNILVSDAPYDLELNSLKLDAGTCNIDNNNVTITAKIINNFATTTEQVNVTVKILDSTQSEVFLRTEKATLVFSKFRDTITYTISNINLKSIGDNTITVSVFPEDITKEIKPQNNSITFNYDNWKNEEMKVSVLPYVMDFEDADKYKGWRTSENTSGGGWKHGTSADLETSRWPIKEHTKFMASNDGKCNCDSSNDMLISPVFDLSNYKEAHLTFDGFTDGQGLSDGYVKASIDGGKTWETVYKMPYVSIWIGYHVDLTPYAGKPCVQVAFQHDDNGLLANGFAVDNIEIKDKAEYLELSDLSVAENVYEDSSSHQFFISAKNVFYNKVNKATIEYQITQNGKVVGEPVVLERNDEILQYQTIVYTIDGMPKLPAGKYEISVKILSNGQPRAEAESLTGTFEVVAKAPNLEMETFSNVPLCLLFGSKGFVSNISDYNYPWEAVTKPDNEYLSVPKKDHTGDAAATMLYSKLSNGSTYGELISPVYQLPEDAKAFEFYYALDCNVNNIFIVDIKTTGGKWTEIWRVSKQGFYEDFEWQKGTANLSKYAGKAVMFRFRHAQQRGYSFMILDDLKVINEPVLDVSVEMSSPKDVCGNSMVKVKLTNEGQVSIKEKSIQLDLGYVNTGETISEIVETEIPVGKSIEYTFKKQPTLEKGEDSHVFNVKAKLENDIIPQNNEIKNYIYQGVSSGIKIFDNSKIHGYTGKSLYIDAQTNFNINKLRVASYKWNTGEVSNAIEIDKAGDYTVTVVMNNGCILTETITATFDTFESDLVSGDVCGPEVVLSPGKYKSYEWFDGSTAPTYPATESGDYFVTVYNENGIGKTFSTAISILENNMVPEIKVVGDKKLTASKDATSYQWFLNDQPIPNATEKFIITIWEGNYSLQVTNNNGCSSISEPFDSKGMLVGKITNPFRVFPNPAIDNVNLFFADKVEGEAKISIYAMDGKVISSKTYASIPSNINVSTLNPGVYVVECIVKGKKYTAKVVKK</sequence>
<feature type="active site" description="Proton donor" evidence="8">
    <location>
        <position position="546"/>
    </location>
</feature>
<dbReference type="InterPro" id="IPR013783">
    <property type="entry name" value="Ig-like_fold"/>
</dbReference>
<dbReference type="Gene3D" id="2.60.120.200">
    <property type="match status" value="1"/>
</dbReference>
<evidence type="ECO:0000259" key="12">
    <source>
        <dbReference type="Pfam" id="PF02868"/>
    </source>
</evidence>
<reference evidence="15 17" key="2">
    <citation type="submission" date="2016-11" db="EMBL/GenBank/DDBJ databases">
        <title>Whole genomes of Flavobacteriaceae.</title>
        <authorList>
            <person name="Stine C."/>
            <person name="Li C."/>
            <person name="Tadesse D."/>
        </authorList>
    </citation>
    <scope>NUCLEOTIDE SEQUENCE [LARGE SCALE GENOMIC DNA]</scope>
    <source>
        <strain evidence="15 17">ATCC 51468</strain>
    </source>
</reference>
<dbReference type="Pfam" id="PF02868">
    <property type="entry name" value="Peptidase_M4_C"/>
    <property type="match status" value="1"/>
</dbReference>
<dbReference type="EMBL" id="MUGX01000011">
    <property type="protein sequence ID" value="OXA88053.1"/>
    <property type="molecule type" value="Genomic_DNA"/>
</dbReference>
<dbReference type="Proteomes" id="UP000198302">
    <property type="component" value="Unassembled WGS sequence"/>
</dbReference>
<evidence type="ECO:0000259" key="11">
    <source>
        <dbReference type="Pfam" id="PF01447"/>
    </source>
</evidence>
<gene>
    <name evidence="15" type="ORF">B0A73_09750</name>
    <name evidence="14" type="ORF">IW18_09135</name>
</gene>
<dbReference type="PANTHER" id="PTHR33794">
    <property type="entry name" value="BACILLOLYSIN"/>
    <property type="match status" value="1"/>
</dbReference>
<dbReference type="Gene3D" id="2.60.120.260">
    <property type="entry name" value="Galactose-binding domain-like"/>
    <property type="match status" value="2"/>
</dbReference>
<evidence type="ECO:0000256" key="6">
    <source>
        <dbReference type="ARBA" id="ARBA00022833"/>
    </source>
</evidence>
<dbReference type="SUPFAM" id="SSF49899">
    <property type="entry name" value="Concanavalin A-like lectins/glucanases"/>
    <property type="match status" value="2"/>
</dbReference>
<feature type="domain" description="Peptidase M4 C-terminal" evidence="12">
    <location>
        <begin position="464"/>
        <end position="635"/>
    </location>
</feature>
<evidence type="ECO:0000256" key="3">
    <source>
        <dbReference type="ARBA" id="ARBA00022723"/>
    </source>
</evidence>
<comment type="caution">
    <text evidence="14">The sequence shown here is derived from an EMBL/GenBank/DDBJ whole genome shotgun (WGS) entry which is preliminary data.</text>
</comment>
<dbReference type="PRINTS" id="PR00730">
    <property type="entry name" value="THERMOLYSIN"/>
</dbReference>
<dbReference type="Gene3D" id="1.10.390.10">
    <property type="entry name" value="Neutral Protease Domain 2"/>
    <property type="match status" value="1"/>
</dbReference>
<proteinExistence type="inferred from homology"/>
<dbReference type="InterPro" id="IPR013856">
    <property type="entry name" value="Peptidase_M4_domain"/>
</dbReference>
<feature type="active site" evidence="8">
    <location>
        <position position="454"/>
    </location>
</feature>
<dbReference type="InterPro" id="IPR001570">
    <property type="entry name" value="Peptidase_M4_C_domain"/>
</dbReference>
<dbReference type="STRING" id="37752.IW18_09135"/>
<dbReference type="InterPro" id="IPR027268">
    <property type="entry name" value="Peptidase_M4/M1_CTD_sf"/>
</dbReference>
<evidence type="ECO:0000313" key="14">
    <source>
        <dbReference type="EMBL" id="KIO53449.1"/>
    </source>
</evidence>
<dbReference type="Proteomes" id="UP000032061">
    <property type="component" value="Unassembled WGS sequence"/>
</dbReference>
<dbReference type="PANTHER" id="PTHR33794:SF1">
    <property type="entry name" value="BACILLOLYSIN"/>
    <property type="match status" value="1"/>
</dbReference>
<evidence type="ECO:0000313" key="17">
    <source>
        <dbReference type="Proteomes" id="UP000198302"/>
    </source>
</evidence>
<feature type="compositionally biased region" description="Polar residues" evidence="9">
    <location>
        <begin position="59"/>
        <end position="73"/>
    </location>
</feature>
<dbReference type="SUPFAM" id="SSF55486">
    <property type="entry name" value="Metalloproteases ('zincins'), catalytic domain"/>
    <property type="match status" value="1"/>
</dbReference>
<evidence type="ECO:0000313" key="15">
    <source>
        <dbReference type="EMBL" id="OXA88053.1"/>
    </source>
</evidence>
<dbReference type="Gene3D" id="2.60.40.10">
    <property type="entry name" value="Immunoglobulins"/>
    <property type="match status" value="1"/>
</dbReference>
<keyword evidence="2" id="KW-0645">Protease</keyword>
<organism evidence="14 16">
    <name type="scientific">Flavobacterium hibernum</name>
    <dbReference type="NCBI Taxonomy" id="37752"/>
    <lineage>
        <taxon>Bacteria</taxon>
        <taxon>Pseudomonadati</taxon>
        <taxon>Bacteroidota</taxon>
        <taxon>Flavobacteriia</taxon>
        <taxon>Flavobacteriales</taxon>
        <taxon>Flavobacteriaceae</taxon>
        <taxon>Flavobacterium</taxon>
    </lineage>
</organism>
<dbReference type="OrthoDB" id="291295at2"/>
<evidence type="ECO:0000256" key="4">
    <source>
        <dbReference type="ARBA" id="ARBA00022729"/>
    </source>
</evidence>
<keyword evidence="5" id="KW-0378">Hydrolase</keyword>
<dbReference type="InterPro" id="IPR013320">
    <property type="entry name" value="ConA-like_dom_sf"/>
</dbReference>
<dbReference type="GO" id="GO:0046872">
    <property type="term" value="F:metal ion binding"/>
    <property type="evidence" value="ECO:0007669"/>
    <property type="project" value="UniProtKB-KW"/>
</dbReference>
<feature type="domain" description="Peptidase M4" evidence="11">
    <location>
        <begin position="312"/>
        <end position="460"/>
    </location>
</feature>
<evidence type="ECO:0000256" key="9">
    <source>
        <dbReference type="SAM" id="MobiDB-lite"/>
    </source>
</evidence>
<evidence type="ECO:0000256" key="1">
    <source>
        <dbReference type="ARBA" id="ARBA00009388"/>
    </source>
</evidence>
<dbReference type="EMBL" id="JPRK01000007">
    <property type="protein sequence ID" value="KIO53449.1"/>
    <property type="molecule type" value="Genomic_DNA"/>
</dbReference>
<dbReference type="GO" id="GO:0005975">
    <property type="term" value="P:carbohydrate metabolic process"/>
    <property type="evidence" value="ECO:0007669"/>
    <property type="project" value="UniProtKB-ARBA"/>
</dbReference>
<evidence type="ECO:0000256" key="5">
    <source>
        <dbReference type="ARBA" id="ARBA00022801"/>
    </source>
</evidence>
<keyword evidence="4 10" id="KW-0732">Signal</keyword>
<dbReference type="GO" id="GO:0004553">
    <property type="term" value="F:hydrolase activity, hydrolyzing O-glycosyl compounds"/>
    <property type="evidence" value="ECO:0007669"/>
    <property type="project" value="UniProtKB-ARBA"/>
</dbReference>
<comment type="similarity">
    <text evidence="1">Belongs to the peptidase M4 family.</text>
</comment>
<dbReference type="InterPro" id="IPR023612">
    <property type="entry name" value="Peptidase_M4"/>
</dbReference>